<keyword evidence="2" id="KW-1185">Reference proteome</keyword>
<accession>A0A9J6B936</accession>
<dbReference type="Proteomes" id="UP001107558">
    <property type="component" value="Unassembled WGS sequence"/>
</dbReference>
<reference evidence="1" key="1">
    <citation type="submission" date="2021-03" db="EMBL/GenBank/DDBJ databases">
        <title>Chromosome level genome of the anhydrobiotic midge Polypedilum vanderplanki.</title>
        <authorList>
            <person name="Yoshida Y."/>
            <person name="Kikawada T."/>
            <person name="Gusev O."/>
        </authorList>
    </citation>
    <scope>NUCLEOTIDE SEQUENCE</scope>
    <source>
        <strain evidence="1">NIAS01</strain>
        <tissue evidence="1">Whole body or cell culture</tissue>
    </source>
</reference>
<organism evidence="1 2">
    <name type="scientific">Polypedilum vanderplanki</name>
    <name type="common">Sleeping chironomid midge</name>
    <dbReference type="NCBI Taxonomy" id="319348"/>
    <lineage>
        <taxon>Eukaryota</taxon>
        <taxon>Metazoa</taxon>
        <taxon>Ecdysozoa</taxon>
        <taxon>Arthropoda</taxon>
        <taxon>Hexapoda</taxon>
        <taxon>Insecta</taxon>
        <taxon>Pterygota</taxon>
        <taxon>Neoptera</taxon>
        <taxon>Endopterygota</taxon>
        <taxon>Diptera</taxon>
        <taxon>Nematocera</taxon>
        <taxon>Chironomoidea</taxon>
        <taxon>Chironomidae</taxon>
        <taxon>Chironominae</taxon>
        <taxon>Polypedilum</taxon>
        <taxon>Polypedilum</taxon>
    </lineage>
</organism>
<name>A0A9J6B936_POLVA</name>
<proteinExistence type="predicted"/>
<sequence>MISELETSVSNLKTNLNMSEPMKVDEKAEEFNNYIYQIAVDLGYMQLTSIEINNFDSSLTLALLIAHINSAVSPINVWSSKGFGGIYYHKAKGEESGKLILLGSVEWCNEFINAFEDGNINSIFFQRWKHNSVKVTSHILTDHGDIYWEKNEANYKDARNIVWISHRFLKADDALKHVHDLVKDDLRYFIVDSKMEDEYRTFLVGFYSDKAGRLLTSTKTEKDLIIERKRDIKFRNLANLFNTSPEFISNASHHSTEVSNKKLEMDTYFLHKKVKEGQINPDQLATICGLNIKSEEELKLALENNSYKPVREEKRRNIPKRGSWYRNDYVDNGRKRGLDFASRRGEYHSTRGLHRRSGFYRNDIYYAPMS</sequence>
<dbReference type="AlphaFoldDB" id="A0A9J6B936"/>
<evidence type="ECO:0000313" key="1">
    <source>
        <dbReference type="EMBL" id="KAG5666213.1"/>
    </source>
</evidence>
<protein>
    <submittedName>
        <fullName evidence="1">Uncharacterized protein</fullName>
    </submittedName>
</protein>
<comment type="caution">
    <text evidence="1">The sequence shown here is derived from an EMBL/GenBank/DDBJ whole genome shotgun (WGS) entry which is preliminary data.</text>
</comment>
<dbReference type="EMBL" id="JADBJN010000024">
    <property type="protein sequence ID" value="KAG5666213.1"/>
    <property type="molecule type" value="Genomic_DNA"/>
</dbReference>
<gene>
    <name evidence="1" type="ORF">PVAND_017613</name>
</gene>
<evidence type="ECO:0000313" key="2">
    <source>
        <dbReference type="Proteomes" id="UP001107558"/>
    </source>
</evidence>